<feature type="domain" description="Protein kinase" evidence="20">
    <location>
        <begin position="513"/>
        <end position="799"/>
    </location>
</feature>
<dbReference type="Pfam" id="PF00954">
    <property type="entry name" value="S_locus_glycop"/>
    <property type="match status" value="1"/>
</dbReference>
<keyword evidence="14" id="KW-0675">Receptor</keyword>
<organism evidence="23 24">
    <name type="scientific">Lithocarpus litseifolius</name>
    <dbReference type="NCBI Taxonomy" id="425828"/>
    <lineage>
        <taxon>Eukaryota</taxon>
        <taxon>Viridiplantae</taxon>
        <taxon>Streptophyta</taxon>
        <taxon>Embryophyta</taxon>
        <taxon>Tracheophyta</taxon>
        <taxon>Spermatophyta</taxon>
        <taxon>Magnoliopsida</taxon>
        <taxon>eudicotyledons</taxon>
        <taxon>Gunneridae</taxon>
        <taxon>Pentapetalae</taxon>
        <taxon>rosids</taxon>
        <taxon>fabids</taxon>
        <taxon>Fagales</taxon>
        <taxon>Fagaceae</taxon>
        <taxon>Lithocarpus</taxon>
    </lineage>
</organism>
<comment type="subcellular location">
    <subcellularLocation>
        <location evidence="1">Membrane</location>
        <topology evidence="1">Single-pass type I membrane protein</topology>
    </subcellularLocation>
</comment>
<dbReference type="FunFam" id="1.10.510.10:FF:000537">
    <property type="entry name" value="Putative receptor-like protein kinase"/>
    <property type="match status" value="1"/>
</dbReference>
<keyword evidence="7 19" id="KW-0732">Signal</keyword>
<gene>
    <name evidence="23" type="ORF">SO802_014033</name>
</gene>
<keyword evidence="3" id="KW-0723">Serine/threonine-protein kinase</keyword>
<evidence type="ECO:0000256" key="6">
    <source>
        <dbReference type="ARBA" id="ARBA00022692"/>
    </source>
</evidence>
<feature type="chain" id="PRO_5043418993" description="non-specific serine/threonine protein kinase" evidence="19">
    <location>
        <begin position="21"/>
        <end position="918"/>
    </location>
</feature>
<evidence type="ECO:0000256" key="15">
    <source>
        <dbReference type="ARBA" id="ARBA00023180"/>
    </source>
</evidence>
<evidence type="ECO:0000256" key="1">
    <source>
        <dbReference type="ARBA" id="ARBA00004479"/>
    </source>
</evidence>
<keyword evidence="5" id="KW-0808">Transferase</keyword>
<dbReference type="InterPro" id="IPR000858">
    <property type="entry name" value="S_locus_glycoprot_dom"/>
</dbReference>
<dbReference type="FunFam" id="3.30.200.20:FF:000059">
    <property type="entry name" value="S-receptor-like serine/threonine-protein kinase"/>
    <property type="match status" value="1"/>
</dbReference>
<keyword evidence="10 18" id="KW-0067">ATP-binding</keyword>
<dbReference type="InterPro" id="IPR017441">
    <property type="entry name" value="Protein_kinase_ATP_BS"/>
</dbReference>
<dbReference type="EMBL" id="JAZDWU010000004">
    <property type="protein sequence ID" value="KAL0006472.1"/>
    <property type="molecule type" value="Genomic_DNA"/>
</dbReference>
<evidence type="ECO:0000313" key="24">
    <source>
        <dbReference type="Proteomes" id="UP001459277"/>
    </source>
</evidence>
<dbReference type="SUPFAM" id="SSF56112">
    <property type="entry name" value="Protein kinase-like (PK-like)"/>
    <property type="match status" value="1"/>
</dbReference>
<dbReference type="CDD" id="cd00028">
    <property type="entry name" value="B_lectin"/>
    <property type="match status" value="1"/>
</dbReference>
<keyword evidence="6" id="KW-0812">Transmembrane</keyword>
<dbReference type="InterPro" id="IPR024171">
    <property type="entry name" value="SRK-like_kinase"/>
</dbReference>
<keyword evidence="11" id="KW-1133">Transmembrane helix</keyword>
<evidence type="ECO:0000256" key="7">
    <source>
        <dbReference type="ARBA" id="ARBA00022729"/>
    </source>
</evidence>
<evidence type="ECO:0000259" key="20">
    <source>
        <dbReference type="PROSITE" id="PS50011"/>
    </source>
</evidence>
<dbReference type="EC" id="2.7.11.1" evidence="2"/>
<dbReference type="PIRSF" id="PIRSF000641">
    <property type="entry name" value="SRK"/>
    <property type="match status" value="1"/>
</dbReference>
<dbReference type="InterPro" id="IPR000719">
    <property type="entry name" value="Prot_kinase_dom"/>
</dbReference>
<keyword evidence="4" id="KW-0245">EGF-like domain</keyword>
<evidence type="ECO:0000256" key="19">
    <source>
        <dbReference type="SAM" id="SignalP"/>
    </source>
</evidence>
<dbReference type="CDD" id="cd01098">
    <property type="entry name" value="PAN_AP_plant"/>
    <property type="match status" value="1"/>
</dbReference>
<comment type="catalytic activity">
    <reaction evidence="16">
        <text>L-threonyl-[protein] + ATP = O-phospho-L-threonyl-[protein] + ADP + H(+)</text>
        <dbReference type="Rhea" id="RHEA:46608"/>
        <dbReference type="Rhea" id="RHEA-COMP:11060"/>
        <dbReference type="Rhea" id="RHEA-COMP:11605"/>
        <dbReference type="ChEBI" id="CHEBI:15378"/>
        <dbReference type="ChEBI" id="CHEBI:30013"/>
        <dbReference type="ChEBI" id="CHEBI:30616"/>
        <dbReference type="ChEBI" id="CHEBI:61977"/>
        <dbReference type="ChEBI" id="CHEBI:456216"/>
        <dbReference type="EC" id="2.7.11.1"/>
    </reaction>
</comment>
<dbReference type="Gene3D" id="1.10.510.10">
    <property type="entry name" value="Transferase(Phosphotransferase) domain 1"/>
    <property type="match status" value="1"/>
</dbReference>
<keyword evidence="12" id="KW-0472">Membrane</keyword>
<evidence type="ECO:0000256" key="17">
    <source>
        <dbReference type="ARBA" id="ARBA00048679"/>
    </source>
</evidence>
<sequence>MDISIFFLLLCLLQTLPLLANTFDSTDTLSGTSLSIENLLVSANGEYSAGFFPVGDNAFCFAIWFNKSTNSTVVWMANRDDPVDGTGSKLSVLNEGKLILTNSVGITVWTTRTPALATSGATNLQLKLLNAGNLVLCNSKSVIIWQSFDSPTDTLLPHQALTMLSSLISKRSQHDYASGNYKLFFDNDNVLRLLFVGPTMTSLYWPDPWVTDPGKLTHRDPYNSSRHAILHDSGYFRSSDNFTFFATDFGVLTHRRLTLDSDGNLRSYSLKKMNGTWDWAVTWQVVSQPCRIHGICGPNSLCSADHVSGRRCSCLPGFKVKDHTDWSYGCEPEFSISCHRKDPSSFVQLDNVEYYGSDLTVYANITLADCEDKCRNSCICKGFQYKFVVDNGYYFCYPKFLLVSGHHSPNFKGDFYLRVPEAGLSNSKSPDELSRLQCSAKNSTQQRITYENKTVKLLLWFATAVGGVEVTSIVLVWLFLLRSSKHPNPAAKGYLLTNRFQRFTFDELRKATRGFKEVIGQGAGGIVYKGVLPNQRVAAIKRLNEANQGEAEFLAEVNTIGMLNHMYLIEMWGYCVEGKHKLLVYEYMEHGSLAENLNSNALDWEKRFEIAVGTAKGLAYLHEECLEWVLHCDVKPQNILLDADYQPKVADFGLSKLQSRSRIDHSNFSKMRGTRGYMAPEWIYNLPITSKVDVYSYGIVLLEMVTGKSPNGMHTLDSGETREHKRLVTLVRETIDFENAITMAWIEEIIDPMICGNYDKVKVELLVKVALQCVAENKDDRPTMNQGILALAVPTRSWLPRLQQIMQALPIRAIRGASGKEFGGCRFMQVRDKLITEMFAITTWCLWNRQNALHFDRPAHPISSISSVAGALLQEFIASLNLETPLSRPSARHQWRPPEPGIVKVNFDAALFKHTNSA</sequence>
<dbReference type="SUPFAM" id="SSF51110">
    <property type="entry name" value="alpha-D-mannose-specific plant lectins"/>
    <property type="match status" value="1"/>
</dbReference>
<protein>
    <recommendedName>
        <fullName evidence="2">non-specific serine/threonine protein kinase</fullName>
        <ecNumber evidence="2">2.7.11.1</ecNumber>
    </recommendedName>
</protein>
<evidence type="ECO:0000259" key="21">
    <source>
        <dbReference type="PROSITE" id="PS50927"/>
    </source>
</evidence>
<evidence type="ECO:0000256" key="4">
    <source>
        <dbReference type="ARBA" id="ARBA00022536"/>
    </source>
</evidence>
<keyword evidence="24" id="KW-1185">Reference proteome</keyword>
<dbReference type="InterPro" id="IPR001480">
    <property type="entry name" value="Bulb-type_lectin_dom"/>
</dbReference>
<keyword evidence="9" id="KW-0418">Kinase</keyword>
<dbReference type="InterPro" id="IPR011009">
    <property type="entry name" value="Kinase-like_dom_sf"/>
</dbReference>
<name>A0AAW2D791_9ROSI</name>
<dbReference type="CDD" id="cd14066">
    <property type="entry name" value="STKc_IRAK"/>
    <property type="match status" value="1"/>
</dbReference>
<dbReference type="PANTHER" id="PTHR47974">
    <property type="entry name" value="OS07G0415500 PROTEIN"/>
    <property type="match status" value="1"/>
</dbReference>
<keyword evidence="15" id="KW-0325">Glycoprotein</keyword>
<evidence type="ECO:0000313" key="23">
    <source>
        <dbReference type="EMBL" id="KAL0006472.1"/>
    </source>
</evidence>
<evidence type="ECO:0000256" key="2">
    <source>
        <dbReference type="ARBA" id="ARBA00012513"/>
    </source>
</evidence>
<dbReference type="InterPro" id="IPR003609">
    <property type="entry name" value="Pan_app"/>
</dbReference>
<evidence type="ECO:0000256" key="10">
    <source>
        <dbReference type="ARBA" id="ARBA00022840"/>
    </source>
</evidence>
<comment type="catalytic activity">
    <reaction evidence="17">
        <text>L-seryl-[protein] + ATP = O-phospho-L-seryl-[protein] + ADP + H(+)</text>
        <dbReference type="Rhea" id="RHEA:17989"/>
        <dbReference type="Rhea" id="RHEA-COMP:9863"/>
        <dbReference type="Rhea" id="RHEA-COMP:11604"/>
        <dbReference type="ChEBI" id="CHEBI:15378"/>
        <dbReference type="ChEBI" id="CHEBI:29999"/>
        <dbReference type="ChEBI" id="CHEBI:30616"/>
        <dbReference type="ChEBI" id="CHEBI:83421"/>
        <dbReference type="ChEBI" id="CHEBI:456216"/>
        <dbReference type="EC" id="2.7.11.1"/>
    </reaction>
</comment>
<dbReference type="Gene3D" id="3.30.200.20">
    <property type="entry name" value="Phosphorylase Kinase, domain 1"/>
    <property type="match status" value="1"/>
</dbReference>
<dbReference type="PROSITE" id="PS00107">
    <property type="entry name" value="PROTEIN_KINASE_ATP"/>
    <property type="match status" value="1"/>
</dbReference>
<dbReference type="InterPro" id="IPR036426">
    <property type="entry name" value="Bulb-type_lectin_dom_sf"/>
</dbReference>
<dbReference type="SMART" id="SM00108">
    <property type="entry name" value="B_lectin"/>
    <property type="match status" value="1"/>
</dbReference>
<evidence type="ECO:0000256" key="8">
    <source>
        <dbReference type="ARBA" id="ARBA00022741"/>
    </source>
</evidence>
<evidence type="ECO:0000259" key="22">
    <source>
        <dbReference type="PROSITE" id="PS50948"/>
    </source>
</evidence>
<dbReference type="GO" id="GO:0048544">
    <property type="term" value="P:recognition of pollen"/>
    <property type="evidence" value="ECO:0007669"/>
    <property type="project" value="InterPro"/>
</dbReference>
<dbReference type="Pfam" id="PF00069">
    <property type="entry name" value="Pkinase"/>
    <property type="match status" value="1"/>
</dbReference>
<reference evidence="23 24" key="1">
    <citation type="submission" date="2024-01" db="EMBL/GenBank/DDBJ databases">
        <title>A telomere-to-telomere, gap-free genome of sweet tea (Lithocarpus litseifolius).</title>
        <authorList>
            <person name="Zhou J."/>
        </authorList>
    </citation>
    <scope>NUCLEOTIDE SEQUENCE [LARGE SCALE GENOMIC DNA]</scope>
    <source>
        <strain evidence="23">Zhou-2022a</strain>
        <tissue evidence="23">Leaf</tissue>
    </source>
</reference>
<evidence type="ECO:0000256" key="13">
    <source>
        <dbReference type="ARBA" id="ARBA00023157"/>
    </source>
</evidence>
<evidence type="ECO:0000256" key="3">
    <source>
        <dbReference type="ARBA" id="ARBA00022527"/>
    </source>
</evidence>
<keyword evidence="8 18" id="KW-0547">Nucleotide-binding</keyword>
<proteinExistence type="predicted"/>
<dbReference type="GO" id="GO:0004674">
    <property type="term" value="F:protein serine/threonine kinase activity"/>
    <property type="evidence" value="ECO:0007669"/>
    <property type="project" value="UniProtKB-KW"/>
</dbReference>
<dbReference type="PROSITE" id="PS50011">
    <property type="entry name" value="PROTEIN_KINASE_DOM"/>
    <property type="match status" value="1"/>
</dbReference>
<dbReference type="Gene3D" id="2.90.10.10">
    <property type="entry name" value="Bulb-type lectin domain"/>
    <property type="match status" value="1"/>
</dbReference>
<evidence type="ECO:0000256" key="18">
    <source>
        <dbReference type="PROSITE-ProRule" id="PRU10141"/>
    </source>
</evidence>
<dbReference type="PROSITE" id="PS50927">
    <property type="entry name" value="BULB_LECTIN"/>
    <property type="match status" value="1"/>
</dbReference>
<dbReference type="GO" id="GO:0005524">
    <property type="term" value="F:ATP binding"/>
    <property type="evidence" value="ECO:0007669"/>
    <property type="project" value="UniProtKB-UniRule"/>
</dbReference>
<dbReference type="PANTHER" id="PTHR47974:SF3">
    <property type="entry name" value="RECEPTOR-LIKE SERINE_THREONINE-PROTEIN KINASE"/>
    <property type="match status" value="1"/>
</dbReference>
<comment type="caution">
    <text evidence="23">The sequence shown here is derived from an EMBL/GenBank/DDBJ whole genome shotgun (WGS) entry which is preliminary data.</text>
</comment>
<dbReference type="CDD" id="cd00053">
    <property type="entry name" value="EGF"/>
    <property type="match status" value="1"/>
</dbReference>
<feature type="signal peptide" evidence="19">
    <location>
        <begin position="1"/>
        <end position="20"/>
    </location>
</feature>
<dbReference type="PROSITE" id="PS50948">
    <property type="entry name" value="PAN"/>
    <property type="match status" value="1"/>
</dbReference>
<dbReference type="PROSITE" id="PS00108">
    <property type="entry name" value="PROTEIN_KINASE_ST"/>
    <property type="match status" value="1"/>
</dbReference>
<evidence type="ECO:0000256" key="11">
    <source>
        <dbReference type="ARBA" id="ARBA00022989"/>
    </source>
</evidence>
<dbReference type="Pfam" id="PF01453">
    <property type="entry name" value="B_lectin"/>
    <property type="match status" value="1"/>
</dbReference>
<dbReference type="SMART" id="SM00220">
    <property type="entry name" value="S_TKc"/>
    <property type="match status" value="1"/>
</dbReference>
<accession>A0AAW2D791</accession>
<dbReference type="SMART" id="SM00473">
    <property type="entry name" value="PAN_AP"/>
    <property type="match status" value="1"/>
</dbReference>
<keyword evidence="13" id="KW-1015">Disulfide bond</keyword>
<evidence type="ECO:0000256" key="16">
    <source>
        <dbReference type="ARBA" id="ARBA00047899"/>
    </source>
</evidence>
<feature type="binding site" evidence="18">
    <location>
        <position position="541"/>
    </location>
    <ligand>
        <name>ATP</name>
        <dbReference type="ChEBI" id="CHEBI:30616"/>
    </ligand>
</feature>
<evidence type="ECO:0000256" key="9">
    <source>
        <dbReference type="ARBA" id="ARBA00022777"/>
    </source>
</evidence>
<dbReference type="Proteomes" id="UP001459277">
    <property type="component" value="Unassembled WGS sequence"/>
</dbReference>
<feature type="domain" description="Apple" evidence="22">
    <location>
        <begin position="338"/>
        <end position="420"/>
    </location>
</feature>
<dbReference type="InterPro" id="IPR008271">
    <property type="entry name" value="Ser/Thr_kinase_AS"/>
</dbReference>
<feature type="domain" description="Bulb-type lectin" evidence="21">
    <location>
        <begin position="25"/>
        <end position="149"/>
    </location>
</feature>
<evidence type="ECO:0000256" key="12">
    <source>
        <dbReference type="ARBA" id="ARBA00023136"/>
    </source>
</evidence>
<dbReference type="GO" id="GO:0016020">
    <property type="term" value="C:membrane"/>
    <property type="evidence" value="ECO:0007669"/>
    <property type="project" value="UniProtKB-SubCell"/>
</dbReference>
<dbReference type="AlphaFoldDB" id="A0AAW2D791"/>
<evidence type="ECO:0000256" key="5">
    <source>
        <dbReference type="ARBA" id="ARBA00022679"/>
    </source>
</evidence>
<evidence type="ECO:0000256" key="14">
    <source>
        <dbReference type="ARBA" id="ARBA00023170"/>
    </source>
</evidence>